<dbReference type="GeneID" id="105269737"/>
<protein>
    <submittedName>
        <fullName evidence="2">Uncharacterized protein isoform X1</fullName>
    </submittedName>
</protein>
<gene>
    <name evidence="2" type="primary">LOC105269737</name>
</gene>
<evidence type="ECO:0000313" key="1">
    <source>
        <dbReference type="Proteomes" id="UP000694866"/>
    </source>
</evidence>
<dbReference type="OrthoDB" id="7652997at2759"/>
<proteinExistence type="predicted"/>
<evidence type="ECO:0000313" key="2">
    <source>
        <dbReference type="RefSeq" id="XP_011308518.1"/>
    </source>
</evidence>
<dbReference type="Proteomes" id="UP000694866">
    <property type="component" value="Unplaced"/>
</dbReference>
<name>A0A9R1TGG1_9HYME</name>
<sequence length="273" mass="30656">MERIDWSEPDAVGVNVRASQCVNPVPESLKEVTELMVSVNRCLEDCAVGWQAILSKKQWRILDSQSKFQSWEHSLLARTYLADRILDEEFKKLRLAANKLLKDFNDFIGLLKGKNSNGAECMGNQEVNCPLSVRTNPIVSPLDLSLLDDDKSSEEKAPKRRSKRLAETSRNTVQQSFADLIKAKIDLDTKFLGFEAVLNGTGTSPAPTSEGTKCLCQICSSVLGSVIDNDEILREAVTKPKIRRMSRVKSKRLMKSQKIWKRNTGKIANESNR</sequence>
<accession>A0A9R1TGG1</accession>
<dbReference type="AlphaFoldDB" id="A0A9R1TGG1"/>
<reference evidence="2" key="1">
    <citation type="submission" date="2025-08" db="UniProtKB">
        <authorList>
            <consortium name="RefSeq"/>
        </authorList>
    </citation>
    <scope>IDENTIFICATION</scope>
    <source>
        <strain evidence="2">USDA-PBARC FA_bdor</strain>
        <tissue evidence="2">Whole organism</tissue>
    </source>
</reference>
<dbReference type="RefSeq" id="XP_011308518.1">
    <property type="nucleotide sequence ID" value="XM_011310216.1"/>
</dbReference>
<organism evidence="1 2">
    <name type="scientific">Fopius arisanus</name>
    <dbReference type="NCBI Taxonomy" id="64838"/>
    <lineage>
        <taxon>Eukaryota</taxon>
        <taxon>Metazoa</taxon>
        <taxon>Ecdysozoa</taxon>
        <taxon>Arthropoda</taxon>
        <taxon>Hexapoda</taxon>
        <taxon>Insecta</taxon>
        <taxon>Pterygota</taxon>
        <taxon>Neoptera</taxon>
        <taxon>Endopterygota</taxon>
        <taxon>Hymenoptera</taxon>
        <taxon>Apocrita</taxon>
        <taxon>Ichneumonoidea</taxon>
        <taxon>Braconidae</taxon>
        <taxon>Opiinae</taxon>
        <taxon>Fopius</taxon>
    </lineage>
</organism>
<dbReference type="KEGG" id="fas:105269737"/>
<keyword evidence="1" id="KW-1185">Reference proteome</keyword>